<reference evidence="2 3" key="1">
    <citation type="journal article" date="2015" name="Genome Announc.">
        <title>Expanding the biotechnology potential of lactobacilli through comparative genomics of 213 strains and associated genera.</title>
        <authorList>
            <person name="Sun Z."/>
            <person name="Harris H.M."/>
            <person name="McCann A."/>
            <person name="Guo C."/>
            <person name="Argimon S."/>
            <person name="Zhang W."/>
            <person name="Yang X."/>
            <person name="Jeffery I.B."/>
            <person name="Cooney J.C."/>
            <person name="Kagawa T.F."/>
            <person name="Liu W."/>
            <person name="Song Y."/>
            <person name="Salvetti E."/>
            <person name="Wrobel A."/>
            <person name="Rasinkangas P."/>
            <person name="Parkhill J."/>
            <person name="Rea M.C."/>
            <person name="O'Sullivan O."/>
            <person name="Ritari J."/>
            <person name="Douillard F.P."/>
            <person name="Paul Ross R."/>
            <person name="Yang R."/>
            <person name="Briner A.E."/>
            <person name="Felis G.E."/>
            <person name="de Vos W.M."/>
            <person name="Barrangou R."/>
            <person name="Klaenhammer T.R."/>
            <person name="Caufield P.W."/>
            <person name="Cui Y."/>
            <person name="Zhang H."/>
            <person name="O'Toole P.W."/>
        </authorList>
    </citation>
    <scope>NUCLEOTIDE SEQUENCE [LARGE SCALE GENOMIC DNA]</scope>
    <source>
        <strain evidence="2 3">DSM 10532</strain>
    </source>
</reference>
<dbReference type="OrthoDB" id="9805423at2"/>
<proteinExistence type="predicted"/>
<evidence type="ECO:0000313" key="3">
    <source>
        <dbReference type="Proteomes" id="UP000051311"/>
    </source>
</evidence>
<dbReference type="InterPro" id="IPR050228">
    <property type="entry name" value="Carboxylesterase_BioH"/>
</dbReference>
<dbReference type="Gene3D" id="3.40.50.1820">
    <property type="entry name" value="alpha/beta hydrolase"/>
    <property type="match status" value="1"/>
</dbReference>
<organism evidence="2 3">
    <name type="scientific">Lactobacillus gallinarum DSM 10532 = JCM 2011</name>
    <dbReference type="NCBI Taxonomy" id="1423748"/>
    <lineage>
        <taxon>Bacteria</taxon>
        <taxon>Bacillati</taxon>
        <taxon>Bacillota</taxon>
        <taxon>Bacilli</taxon>
        <taxon>Lactobacillales</taxon>
        <taxon>Lactobacillaceae</taxon>
        <taxon>Lactobacillus</taxon>
    </lineage>
</organism>
<dbReference type="AlphaFoldDB" id="A0A0R1NTR1"/>
<dbReference type="Proteomes" id="UP000051311">
    <property type="component" value="Unassembled WGS sequence"/>
</dbReference>
<dbReference type="STRING" id="1423748.FC37_GL000954"/>
<dbReference type="PANTHER" id="PTHR43194">
    <property type="entry name" value="HYDROLASE ALPHA/BETA FOLD FAMILY"/>
    <property type="match status" value="1"/>
</dbReference>
<evidence type="ECO:0000259" key="1">
    <source>
        <dbReference type="Pfam" id="PF00561"/>
    </source>
</evidence>
<keyword evidence="2" id="KW-0378">Hydrolase</keyword>
<protein>
    <submittedName>
        <fullName evidence="2">Alpha beta superfamily hydrolase</fullName>
    </submittedName>
</protein>
<dbReference type="PATRIC" id="fig|1423748.3.peg.1000"/>
<dbReference type="GO" id="GO:0016787">
    <property type="term" value="F:hydrolase activity"/>
    <property type="evidence" value="ECO:0007669"/>
    <property type="project" value="UniProtKB-KW"/>
</dbReference>
<dbReference type="Pfam" id="PF00561">
    <property type="entry name" value="Abhydrolase_1"/>
    <property type="match status" value="1"/>
</dbReference>
<evidence type="ECO:0000313" key="2">
    <source>
        <dbReference type="EMBL" id="KRL23228.1"/>
    </source>
</evidence>
<gene>
    <name evidence="2" type="ORF">FC37_GL000954</name>
</gene>
<name>A0A0R1NTR1_9LACO</name>
<dbReference type="PANTHER" id="PTHR43194:SF2">
    <property type="entry name" value="PEROXISOMAL MEMBRANE PROTEIN LPX1"/>
    <property type="match status" value="1"/>
</dbReference>
<dbReference type="InterPro" id="IPR000073">
    <property type="entry name" value="AB_hydrolase_1"/>
</dbReference>
<comment type="caution">
    <text evidence="2">The sequence shown here is derived from an EMBL/GenBank/DDBJ whole genome shotgun (WGS) entry which is preliminary data.</text>
</comment>
<dbReference type="eggNOG" id="COG0596">
    <property type="taxonomic scope" value="Bacteria"/>
</dbReference>
<dbReference type="InterPro" id="IPR029058">
    <property type="entry name" value="AB_hydrolase_fold"/>
</dbReference>
<dbReference type="EMBL" id="AZEL01000026">
    <property type="protein sequence ID" value="KRL23228.1"/>
    <property type="molecule type" value="Genomic_DNA"/>
</dbReference>
<dbReference type="RefSeq" id="WP_025005538.1">
    <property type="nucleotide sequence ID" value="NZ_AZEL01000026.1"/>
</dbReference>
<feature type="domain" description="AB hydrolase-1" evidence="1">
    <location>
        <begin position="20"/>
        <end position="132"/>
    </location>
</feature>
<accession>A0A0R1NTR1</accession>
<dbReference type="SUPFAM" id="SSF53474">
    <property type="entry name" value="alpha/beta-Hydrolases"/>
    <property type="match status" value="1"/>
</dbReference>
<sequence length="265" mass="30477">MDFVTNDGIKINYQIKGNGKPIIFVAGFGGYQEVWTMQVDYFTKMGYQVITYDHRNFGRSQRTKNDHTLQRLTDDLIELVQCLGIKQAVFVGHSMGGSLLFNLIKTAPDLVKLAVIVDQTPFMLNTSDWSYGFMNYTLSNYVREAKMVPAVHETLHGIDNRVAMKLNNARIDHPFSRSDNFDLLCEHIAHDWRGVVKDSQVPIDVIAAVQSPYYNFLFAKWMTTQNDRVNMALVDNCGHDIMAEVPDRFNQILRHFLLKNRYLSN</sequence>